<evidence type="ECO:0000256" key="1">
    <source>
        <dbReference type="SAM" id="MobiDB-lite"/>
    </source>
</evidence>
<feature type="region of interest" description="Disordered" evidence="1">
    <location>
        <begin position="681"/>
        <end position="752"/>
    </location>
</feature>
<feature type="compositionally biased region" description="Polar residues" evidence="1">
    <location>
        <begin position="712"/>
        <end position="741"/>
    </location>
</feature>
<feature type="compositionally biased region" description="Polar residues" evidence="1">
    <location>
        <begin position="550"/>
        <end position="560"/>
    </location>
</feature>
<dbReference type="Proteomes" id="UP001408356">
    <property type="component" value="Unassembled WGS sequence"/>
</dbReference>
<gene>
    <name evidence="2" type="ORF">SUNI508_02311</name>
</gene>
<name>A0ABR2UHW2_9PEZI</name>
<keyword evidence="3" id="KW-1185">Reference proteome</keyword>
<feature type="region of interest" description="Disordered" evidence="1">
    <location>
        <begin position="342"/>
        <end position="366"/>
    </location>
</feature>
<feature type="region of interest" description="Disordered" evidence="1">
    <location>
        <begin position="271"/>
        <end position="325"/>
    </location>
</feature>
<feature type="region of interest" description="Disordered" evidence="1">
    <location>
        <begin position="192"/>
        <end position="256"/>
    </location>
</feature>
<comment type="caution">
    <text evidence="2">The sequence shown here is derived from an EMBL/GenBank/DDBJ whole genome shotgun (WGS) entry which is preliminary data.</text>
</comment>
<sequence>MSAARTGTVDLLHGVSLAQTRSTTWHQNSRDETRDGLQQGKLRHDESLRELIEFLRETPPPPGNLMSVPDSFSSTSSEDGKWAKTINAIRHKQRKPRRKHRPPSIKLPDSAIAATTTGGHRHIAISIPLEHSYLTSTKSSRHYAYKSVDEVFAQEFVSRLGRKSGLSPTHAFSFNGVLQPIVEDREAWLSKSPHTLPGAVSNPGRSESTQSPQQARDRIRGPISRKPSTSKGTGVIAKQPVAETKSGEESITWQRPQPIVIFPDKASTLTRSIRPKRRLESATDHATQPGIDRDVCLPTRSHGTSGPTYPSIALASPERQASRQAGTLRDIPLSIASLLSPSTSQELSGGNHSGSANNNDQDIRPYLTDKSVSGSVASTESEPTILEAKTAKAHNITTIVIRPPSQQNLLSAGTSAGHHFASQPSDTVSRPARTDVTSLSPFAKLLNRKEKVRQRKQKDIEGMKKGKPRQTISPVAVHHSNPGTADHRPGIPVVRGSSDKELTSTSSDSPSIPKRTRLVPTRASLEHQHEQLRYSRANHLGSPKRVSRGSPASSTASPSLGSLRYPEDRISYHRRLEKRADRDAQNTHNTRHAAEQLVREGATQERISRRDSLRRYERLKESRFRDIEKRLCCLEHNSHVWLRSLAPLMESLNRLLEEQYRSGLQPAYPTTLSIPKQPWLQTNHHGSLERGVPPGQYAETGRSRHRGHPAQLHSTQGSQMTRSALPHNHTSASGFASTPAQRPQIAVPGPSQQEFEDGMISQQRRKQGDAARNVRALGGWQQQRMIGGDLHNNTKAEVSSQYHGTTGLETLEPLMRELQGAAEFGMVSVERSGSDKSDLKVAGD</sequence>
<feature type="compositionally biased region" description="Basic and acidic residues" evidence="1">
    <location>
        <begin position="592"/>
        <end position="609"/>
    </location>
</feature>
<feature type="region of interest" description="Disordered" evidence="1">
    <location>
        <begin position="20"/>
        <end position="39"/>
    </location>
</feature>
<evidence type="ECO:0000313" key="2">
    <source>
        <dbReference type="EMBL" id="KAK9414212.1"/>
    </source>
</evidence>
<feature type="region of interest" description="Disordered" evidence="1">
    <location>
        <begin position="57"/>
        <end position="79"/>
    </location>
</feature>
<protein>
    <submittedName>
        <fullName evidence="2">Uncharacterized protein</fullName>
    </submittedName>
</protein>
<feature type="compositionally biased region" description="Basic and acidic residues" evidence="1">
    <location>
        <begin position="524"/>
        <end position="533"/>
    </location>
</feature>
<evidence type="ECO:0000313" key="3">
    <source>
        <dbReference type="Proteomes" id="UP001408356"/>
    </source>
</evidence>
<reference evidence="2 3" key="1">
    <citation type="journal article" date="2024" name="J. Plant Pathol.">
        <title>Sequence and assembly of the genome of Seiridium unicorne, isolate CBS 538.82, causal agent of cypress canker disease.</title>
        <authorList>
            <person name="Scali E."/>
            <person name="Rocca G.D."/>
            <person name="Danti R."/>
            <person name="Garbelotto M."/>
            <person name="Barberini S."/>
            <person name="Baroncelli R."/>
            <person name="Emiliani G."/>
        </authorList>
    </citation>
    <scope>NUCLEOTIDE SEQUENCE [LARGE SCALE GENOMIC DNA]</scope>
    <source>
        <strain evidence="2 3">BM-138-508</strain>
    </source>
</reference>
<dbReference type="EMBL" id="JARVKF010000429">
    <property type="protein sequence ID" value="KAK9414212.1"/>
    <property type="molecule type" value="Genomic_DNA"/>
</dbReference>
<organism evidence="2 3">
    <name type="scientific">Seiridium unicorne</name>
    <dbReference type="NCBI Taxonomy" id="138068"/>
    <lineage>
        <taxon>Eukaryota</taxon>
        <taxon>Fungi</taxon>
        <taxon>Dikarya</taxon>
        <taxon>Ascomycota</taxon>
        <taxon>Pezizomycotina</taxon>
        <taxon>Sordariomycetes</taxon>
        <taxon>Xylariomycetidae</taxon>
        <taxon>Amphisphaeriales</taxon>
        <taxon>Sporocadaceae</taxon>
        <taxon>Seiridium</taxon>
    </lineage>
</organism>
<proteinExistence type="predicted"/>
<feature type="region of interest" description="Disordered" evidence="1">
    <location>
        <begin position="448"/>
        <end position="609"/>
    </location>
</feature>
<accession>A0ABR2UHW2</accession>
<feature type="compositionally biased region" description="Low complexity" evidence="1">
    <location>
        <begin position="342"/>
        <end position="359"/>
    </location>
</feature>
<feature type="compositionally biased region" description="Polar residues" evidence="1">
    <location>
        <begin position="203"/>
        <end position="214"/>
    </location>
</feature>